<feature type="DNA-binding region" description="H-T-H motif" evidence="4">
    <location>
        <begin position="63"/>
        <end position="82"/>
    </location>
</feature>
<organism evidence="6 7">
    <name type="scientific">Amycolatopsis acididurans</name>
    <dbReference type="NCBI Taxonomy" id="2724524"/>
    <lineage>
        <taxon>Bacteria</taxon>
        <taxon>Bacillati</taxon>
        <taxon>Actinomycetota</taxon>
        <taxon>Actinomycetes</taxon>
        <taxon>Pseudonocardiales</taxon>
        <taxon>Pseudonocardiaceae</taxon>
        <taxon>Amycolatopsis</taxon>
    </lineage>
</organism>
<proteinExistence type="predicted"/>
<evidence type="ECO:0000313" key="7">
    <source>
        <dbReference type="Proteomes" id="UP000715441"/>
    </source>
</evidence>
<keyword evidence="1" id="KW-0805">Transcription regulation</keyword>
<dbReference type="SUPFAM" id="SSF46689">
    <property type="entry name" value="Homeodomain-like"/>
    <property type="match status" value="1"/>
</dbReference>
<evidence type="ECO:0000256" key="3">
    <source>
        <dbReference type="ARBA" id="ARBA00023163"/>
    </source>
</evidence>
<evidence type="ECO:0000259" key="5">
    <source>
        <dbReference type="PROSITE" id="PS50977"/>
    </source>
</evidence>
<dbReference type="PROSITE" id="PS50977">
    <property type="entry name" value="HTH_TETR_2"/>
    <property type="match status" value="1"/>
</dbReference>
<dbReference type="Proteomes" id="UP000715441">
    <property type="component" value="Unassembled WGS sequence"/>
</dbReference>
<dbReference type="Gene3D" id="1.10.357.10">
    <property type="entry name" value="Tetracycline Repressor, domain 2"/>
    <property type="match status" value="1"/>
</dbReference>
<dbReference type="PRINTS" id="PR00455">
    <property type="entry name" value="HTHTETR"/>
</dbReference>
<dbReference type="InterPro" id="IPR001647">
    <property type="entry name" value="HTH_TetR"/>
</dbReference>
<evidence type="ECO:0000256" key="4">
    <source>
        <dbReference type="PROSITE-ProRule" id="PRU00335"/>
    </source>
</evidence>
<reference evidence="6 7" key="1">
    <citation type="submission" date="2020-04" db="EMBL/GenBank/DDBJ databases">
        <title>Novel species.</title>
        <authorList>
            <person name="Teo W.F.A."/>
            <person name="Lipun K."/>
            <person name="Srisuk N."/>
            <person name="Duangmal K."/>
        </authorList>
    </citation>
    <scope>NUCLEOTIDE SEQUENCE [LARGE SCALE GENOMIC DNA]</scope>
    <source>
        <strain evidence="6 7">K13G38</strain>
    </source>
</reference>
<evidence type="ECO:0000256" key="2">
    <source>
        <dbReference type="ARBA" id="ARBA00023125"/>
    </source>
</evidence>
<evidence type="ECO:0000256" key="1">
    <source>
        <dbReference type="ARBA" id="ARBA00023015"/>
    </source>
</evidence>
<dbReference type="SUPFAM" id="SSF48498">
    <property type="entry name" value="Tetracyclin repressor-like, C-terminal domain"/>
    <property type="match status" value="1"/>
</dbReference>
<dbReference type="Pfam" id="PF00440">
    <property type="entry name" value="TetR_N"/>
    <property type="match status" value="1"/>
</dbReference>
<dbReference type="EMBL" id="JAAXLS010000011">
    <property type="protein sequence ID" value="NKQ54857.1"/>
    <property type="molecule type" value="Genomic_DNA"/>
</dbReference>
<dbReference type="PANTHER" id="PTHR30055:SF234">
    <property type="entry name" value="HTH-TYPE TRANSCRIPTIONAL REGULATOR BETI"/>
    <property type="match status" value="1"/>
</dbReference>
<protein>
    <submittedName>
        <fullName evidence="6">TetR/AcrR family transcriptional regulator</fullName>
    </submittedName>
</protein>
<dbReference type="InterPro" id="IPR009057">
    <property type="entry name" value="Homeodomain-like_sf"/>
</dbReference>
<dbReference type="InterPro" id="IPR050109">
    <property type="entry name" value="HTH-type_TetR-like_transc_reg"/>
</dbReference>
<keyword evidence="7" id="KW-1185">Reference proteome</keyword>
<dbReference type="InterPro" id="IPR036271">
    <property type="entry name" value="Tet_transcr_reg_TetR-rel_C_sf"/>
</dbReference>
<feature type="domain" description="HTH tetR-type" evidence="5">
    <location>
        <begin position="41"/>
        <end position="100"/>
    </location>
</feature>
<keyword evidence="2 4" id="KW-0238">DNA-binding</keyword>
<dbReference type="Pfam" id="PF21597">
    <property type="entry name" value="TetR_C_43"/>
    <property type="match status" value="1"/>
</dbReference>
<dbReference type="PANTHER" id="PTHR30055">
    <property type="entry name" value="HTH-TYPE TRANSCRIPTIONAL REGULATOR RUTR"/>
    <property type="match status" value="1"/>
</dbReference>
<name>A0ABX1J4Y0_9PSEU</name>
<evidence type="ECO:0000313" key="6">
    <source>
        <dbReference type="EMBL" id="NKQ54857.1"/>
    </source>
</evidence>
<dbReference type="InterPro" id="IPR049445">
    <property type="entry name" value="TetR_SbtR-like_C"/>
</dbReference>
<accession>A0ABX1J4Y0</accession>
<comment type="caution">
    <text evidence="6">The sequence shown here is derived from an EMBL/GenBank/DDBJ whole genome shotgun (WGS) entry which is preliminary data.</text>
</comment>
<keyword evidence="3" id="KW-0804">Transcription</keyword>
<gene>
    <name evidence="6" type="ORF">HFP15_18390</name>
</gene>
<sequence>MELSYGQRLRLCNTIRRIRPFPVEGPVGSPSTPRPLRADARRNYERILAVAREAFAEDGPDTPLDDIARRAGVGAGTLYRRFPSREALIEAVYRADIEELSAEAHDLVEKLPPEEALAAWLRAQVAFVTRKRGLATTLKAAIDKDSETFTLCRTLITDAAAAVLKPAQEAGKVRADVEPRDVLRMGHAIGLACEASPDAVERLLAVMLDGLRRPDGDQRP</sequence>